<sequence>MTRRLLLAAAVIVGIAALCFVWFARPGSPSVLERRADAAVSTCATQSDPAACYEREVPALLPGLTVPQLFDVVRLIRQKDTAYQFCHVLAHKIGERVVAEDPDKWVDAIPYNPTDGLCSNGFIHGVIGGRFRAEVLDDATLRKFIPDFKRACEAHGDWRPSDLDRAMCYHAMGHLYDYITNADLHKALALCEETTTEQFHRVCREGVFMQIYQPLEPDDYALIEQMPVKPTPGTVRQFCARFKNNPSYEGACLRESWPTHAGMTDGTGVASFCSGQPNTAETAACYEGASAIIGRMSLGDPGKAAAACGQLPDERQEMCFTVTAQAVLEENRNDASRSIELCRLAREPVARGCMKALASRAEFIFGRNVGELQQFCAALPAGIRAGCGPVSR</sequence>
<dbReference type="AlphaFoldDB" id="A0A1F6DW70"/>
<comment type="caution">
    <text evidence="1">The sequence shown here is derived from an EMBL/GenBank/DDBJ whole genome shotgun (WGS) entry which is preliminary data.</text>
</comment>
<proteinExistence type="predicted"/>
<name>A0A1F6DW70_9BACT</name>
<evidence type="ECO:0000313" key="1">
    <source>
        <dbReference type="EMBL" id="OGG65520.1"/>
    </source>
</evidence>
<dbReference type="STRING" id="1798497.A3D71_00265"/>
<protein>
    <submittedName>
        <fullName evidence="1">Uncharacterized protein</fullName>
    </submittedName>
</protein>
<evidence type="ECO:0000313" key="2">
    <source>
        <dbReference type="Proteomes" id="UP000177652"/>
    </source>
</evidence>
<dbReference type="Proteomes" id="UP000177652">
    <property type="component" value="Unassembled WGS sequence"/>
</dbReference>
<organism evidence="1 2">
    <name type="scientific">Candidatus Kaiserbacteria bacterium RIFCSPHIGHO2_02_FULL_55_20</name>
    <dbReference type="NCBI Taxonomy" id="1798497"/>
    <lineage>
        <taxon>Bacteria</taxon>
        <taxon>Candidatus Kaiseribacteriota</taxon>
    </lineage>
</organism>
<accession>A0A1F6DW70</accession>
<reference evidence="1 2" key="1">
    <citation type="journal article" date="2016" name="Nat. Commun.">
        <title>Thousands of microbial genomes shed light on interconnected biogeochemical processes in an aquifer system.</title>
        <authorList>
            <person name="Anantharaman K."/>
            <person name="Brown C.T."/>
            <person name="Hug L.A."/>
            <person name="Sharon I."/>
            <person name="Castelle C.J."/>
            <person name="Probst A.J."/>
            <person name="Thomas B.C."/>
            <person name="Singh A."/>
            <person name="Wilkins M.J."/>
            <person name="Karaoz U."/>
            <person name="Brodie E.L."/>
            <person name="Williams K.H."/>
            <person name="Hubbard S.S."/>
            <person name="Banfield J.F."/>
        </authorList>
    </citation>
    <scope>NUCLEOTIDE SEQUENCE [LARGE SCALE GENOMIC DNA]</scope>
</reference>
<gene>
    <name evidence="1" type="ORF">A3D71_00265</name>
</gene>
<dbReference type="EMBL" id="MFLK01000044">
    <property type="protein sequence ID" value="OGG65520.1"/>
    <property type="molecule type" value="Genomic_DNA"/>
</dbReference>